<protein>
    <submittedName>
        <fullName evidence="2">Uncharacterized protein</fullName>
    </submittedName>
</protein>
<keyword evidence="1" id="KW-0812">Transmembrane</keyword>
<dbReference type="AlphaFoldDB" id="A0A847VEA4"/>
<feature type="transmembrane region" description="Helical" evidence="1">
    <location>
        <begin position="678"/>
        <end position="705"/>
    </location>
</feature>
<comment type="caution">
    <text evidence="2">The sequence shown here is derived from an EMBL/GenBank/DDBJ whole genome shotgun (WGS) entry which is preliminary data.</text>
</comment>
<dbReference type="Proteomes" id="UP000564033">
    <property type="component" value="Unassembled WGS sequence"/>
</dbReference>
<proteinExistence type="predicted"/>
<evidence type="ECO:0000256" key="1">
    <source>
        <dbReference type="SAM" id="Phobius"/>
    </source>
</evidence>
<dbReference type="EMBL" id="JAAZIL010000093">
    <property type="protein sequence ID" value="NLZ24811.1"/>
    <property type="molecule type" value="Genomic_DNA"/>
</dbReference>
<evidence type="ECO:0000313" key="2">
    <source>
        <dbReference type="EMBL" id="NLZ24811.1"/>
    </source>
</evidence>
<name>A0A847VEA4_9BACT</name>
<evidence type="ECO:0000313" key="3">
    <source>
        <dbReference type="Proteomes" id="UP000564033"/>
    </source>
</evidence>
<keyword evidence="1" id="KW-0472">Membrane</keyword>
<feature type="non-terminal residue" evidence="2">
    <location>
        <position position="1"/>
    </location>
</feature>
<gene>
    <name evidence="2" type="ORF">GX888_03665</name>
</gene>
<reference evidence="2 3" key="1">
    <citation type="journal article" date="2020" name="Biotechnol. Biofuels">
        <title>New insights from the biogas microbiome by comprehensive genome-resolved metagenomics of nearly 1600 species originating from multiple anaerobic digesters.</title>
        <authorList>
            <person name="Campanaro S."/>
            <person name="Treu L."/>
            <person name="Rodriguez-R L.M."/>
            <person name="Kovalovszki A."/>
            <person name="Ziels R.M."/>
            <person name="Maus I."/>
            <person name="Zhu X."/>
            <person name="Kougias P.G."/>
            <person name="Basile A."/>
            <person name="Luo G."/>
            <person name="Schluter A."/>
            <person name="Konstantinidis K.T."/>
            <person name="Angelidaki I."/>
        </authorList>
    </citation>
    <scope>NUCLEOTIDE SEQUENCE [LARGE SCALE GENOMIC DNA]</scope>
    <source>
        <strain evidence="2">AS19jrsBPTG_9</strain>
    </source>
</reference>
<feature type="transmembrane region" description="Helical" evidence="1">
    <location>
        <begin position="725"/>
        <end position="744"/>
    </location>
</feature>
<keyword evidence="1" id="KW-1133">Transmembrane helix</keyword>
<organism evidence="2 3">
    <name type="scientific">Candidatus Dojkabacteria bacterium</name>
    <dbReference type="NCBI Taxonomy" id="2099670"/>
    <lineage>
        <taxon>Bacteria</taxon>
        <taxon>Candidatus Dojkabacteria</taxon>
    </lineage>
</organism>
<sequence length="1140" mass="127285">NRNQDNYDVIGGIFDFIFGEAKKQPEKRKRIIPEKEYVSAPGNEAVVEDILTVLSAPGVFISSTAPKEVWDALETDLINIPIDEFGGFKITTSNITKLFKDPKGFVNAAHKRAKSIRNAQAALYLGGTLSSFMTTAWARDFGNKEVLKASLGSMVADKRGESYKIARALGQYVESKDDLLGSGVKKPPLAFGQDVFRIKHETHLDFMAERASDLLGRGTFGKEGWKNLDSRDKTEFVRILSGELDPLDQLAERVVGSRYKTMDLQQRNQERRKLSSLADRDNVDKEGFAKAEIQRYLANRYGVEVAKKFGKVTRGSKIPKEAGSISITNKQFKEHDTINIFDPSLYRSLERNNLVEEINTSTGENRALYERTLIMLESNRNAISDKLTSLRKELASTTDPKRKGELKLEMKQVRRLSNVLGTNTFIGKVGQWEGYLASVKSVWAGEGVNPLKSIWDQSFFDNRKNKILNPVLNTKLGEVGKKVDFVVAKRFAGKDMLNAYNEIGETLYYANPKTWVRTLVTGEGFAWLTHKRVESVKGMLGGIDKPEEIIGLLDDLFKNGALVDLEKNIEMVMKKIELKNINKTLTPEQLAKIESLLKSTKTLRGLTDTFSKIARLQKQVAKMILEKTKELRRMIVRKIMQNKVLREWIIKHGASKLLGQFVVKGSVKTLIQGIASSIAGAIGLTGGPAAILTFAITWVATEVIWVVGKLTIRIGTAIVKFQTQLLYILFLGIIGLVLVVVSSASNSVAKFNNQNYSYSNASPGSVVVCNAYDYGIGEPELFDCDANCVPNLPVPEVPCLNVPETIRLAKIWTGKSEAESTSNVERCLGDVVRRALNSGADPIFTIAIWIHESAASDYCSFDYPIEDWGIHGRADVPKNDFNAQITYWLPYPNIVRSMCPNHSLRNFISYYWFGTCEPADSFQESEIDRYIRELEFIYSIINSCTQSLPTWPQGGDSPGIPGEPYPPVPIGVSCGPDETYEDAFEKAKQHMISTYGHLSKMDISNMKLVWSELTDNCRYYCHAMTSGQVTCDPCLIEKGTSCDYFIRLSVHELTHWMSACGGGEKMREWGAEYISNNAGGYNFTLNSTKECVKATEIGPTVSKCKALGRQGMIYASFCKPGTDWKSCFDDVEDQMEIGCK</sequence>
<accession>A0A847VEA4</accession>